<comment type="caution">
    <text evidence="2">The sequence shown here is derived from an EMBL/GenBank/DDBJ whole genome shotgun (WGS) entry which is preliminary data.</text>
</comment>
<gene>
    <name evidence="2" type="ORF">EVG20_g6506</name>
</gene>
<accession>A0A4Y9YKC1</accession>
<dbReference type="Proteomes" id="UP000298327">
    <property type="component" value="Unassembled WGS sequence"/>
</dbReference>
<feature type="region of interest" description="Disordered" evidence="1">
    <location>
        <begin position="24"/>
        <end position="79"/>
    </location>
</feature>
<evidence type="ECO:0000313" key="3">
    <source>
        <dbReference type="Proteomes" id="UP000298327"/>
    </source>
</evidence>
<proteinExistence type="predicted"/>
<protein>
    <submittedName>
        <fullName evidence="2">Uncharacterized protein</fullName>
    </submittedName>
</protein>
<dbReference type="EMBL" id="SEOQ01000437">
    <property type="protein sequence ID" value="TFY62984.1"/>
    <property type="molecule type" value="Genomic_DNA"/>
</dbReference>
<name>A0A4Y9YKC1_9AGAM</name>
<sequence>MHISLLNSGSAALKRNLELLCMAPISNPPSSNRGRAPSRTPPRPLKKQTCAPMRPSKSRIQHVPTEPDSPTPVPEVKSKPSVIDVPFMPLEDYESDDSDDDSDFEALGSFVRICSSDSDYTPSSSDDSIFYGQGSTIAGTQDGAEVLVMSLHPYSRPKEESISTLFQLVWAVLPPVPPLYESRQLRKTKRPSATDCAHTKRLTRVVYLPEIFLPIEGMVAQRLRSISVDFNNPRHREFAMRVFPWHTAIGAVKKDTGEEFDPIPEEYDAAYPFVSSAHGRKRAKPDGILVLRGEHPNEVTPLCLEVKTHAIISGTQNPLQHVQTSISGHRYGAHKFNMPRFPHESDDHGCSILTQIWSQLIHWDAKYGILSSMDTTTFYARQGDTLYISEAYGPNDETLFYVVCWILLAIEAFPSLELDLPLPDTSWWSRKTRLNKESGFC</sequence>
<evidence type="ECO:0000256" key="1">
    <source>
        <dbReference type="SAM" id="MobiDB-lite"/>
    </source>
</evidence>
<dbReference type="STRING" id="205917.A0A4Y9YKC1"/>
<dbReference type="OrthoDB" id="3245952at2759"/>
<organism evidence="2 3">
    <name type="scientific">Dentipellis fragilis</name>
    <dbReference type="NCBI Taxonomy" id="205917"/>
    <lineage>
        <taxon>Eukaryota</taxon>
        <taxon>Fungi</taxon>
        <taxon>Dikarya</taxon>
        <taxon>Basidiomycota</taxon>
        <taxon>Agaricomycotina</taxon>
        <taxon>Agaricomycetes</taxon>
        <taxon>Russulales</taxon>
        <taxon>Hericiaceae</taxon>
        <taxon>Dentipellis</taxon>
    </lineage>
</organism>
<reference evidence="2 3" key="1">
    <citation type="submission" date="2019-02" db="EMBL/GenBank/DDBJ databases">
        <title>Genome sequencing of the rare red list fungi Dentipellis fragilis.</title>
        <authorList>
            <person name="Buettner E."/>
            <person name="Kellner H."/>
        </authorList>
    </citation>
    <scope>NUCLEOTIDE SEQUENCE [LARGE SCALE GENOMIC DNA]</scope>
    <source>
        <strain evidence="2 3">DSM 105465</strain>
    </source>
</reference>
<dbReference type="AlphaFoldDB" id="A0A4Y9YKC1"/>
<evidence type="ECO:0000313" key="2">
    <source>
        <dbReference type="EMBL" id="TFY62984.1"/>
    </source>
</evidence>
<keyword evidence="3" id="KW-1185">Reference proteome</keyword>